<gene>
    <name evidence="2" type="ORF">DPMN_088050</name>
</gene>
<reference evidence="2" key="2">
    <citation type="submission" date="2020-11" db="EMBL/GenBank/DDBJ databases">
        <authorList>
            <person name="McCartney M.A."/>
            <person name="Auch B."/>
            <person name="Kono T."/>
            <person name="Mallez S."/>
            <person name="Becker A."/>
            <person name="Gohl D.M."/>
            <person name="Silverstein K.A.T."/>
            <person name="Koren S."/>
            <person name="Bechman K.B."/>
            <person name="Herman A."/>
            <person name="Abrahante J.E."/>
            <person name="Garbe J."/>
        </authorList>
    </citation>
    <scope>NUCLEOTIDE SEQUENCE</scope>
    <source>
        <strain evidence="2">Duluth1</strain>
        <tissue evidence="2">Whole animal</tissue>
    </source>
</reference>
<feature type="region of interest" description="Disordered" evidence="1">
    <location>
        <begin position="1"/>
        <end position="64"/>
    </location>
</feature>
<evidence type="ECO:0000256" key="1">
    <source>
        <dbReference type="SAM" id="MobiDB-lite"/>
    </source>
</evidence>
<organism evidence="2 3">
    <name type="scientific">Dreissena polymorpha</name>
    <name type="common">Zebra mussel</name>
    <name type="synonym">Mytilus polymorpha</name>
    <dbReference type="NCBI Taxonomy" id="45954"/>
    <lineage>
        <taxon>Eukaryota</taxon>
        <taxon>Metazoa</taxon>
        <taxon>Spiralia</taxon>
        <taxon>Lophotrochozoa</taxon>
        <taxon>Mollusca</taxon>
        <taxon>Bivalvia</taxon>
        <taxon>Autobranchia</taxon>
        <taxon>Heteroconchia</taxon>
        <taxon>Euheterodonta</taxon>
        <taxon>Imparidentia</taxon>
        <taxon>Neoheterodontei</taxon>
        <taxon>Myida</taxon>
        <taxon>Dreissenoidea</taxon>
        <taxon>Dreissenidae</taxon>
        <taxon>Dreissena</taxon>
    </lineage>
</organism>
<protein>
    <submittedName>
        <fullName evidence="2">Uncharacterized protein</fullName>
    </submittedName>
</protein>
<dbReference type="AlphaFoldDB" id="A0A9D4QWY9"/>
<evidence type="ECO:0000313" key="3">
    <source>
        <dbReference type="Proteomes" id="UP000828390"/>
    </source>
</evidence>
<reference evidence="2" key="1">
    <citation type="journal article" date="2019" name="bioRxiv">
        <title>The Genome of the Zebra Mussel, Dreissena polymorpha: A Resource for Invasive Species Research.</title>
        <authorList>
            <person name="McCartney M.A."/>
            <person name="Auch B."/>
            <person name="Kono T."/>
            <person name="Mallez S."/>
            <person name="Zhang Y."/>
            <person name="Obille A."/>
            <person name="Becker A."/>
            <person name="Abrahante J.E."/>
            <person name="Garbe J."/>
            <person name="Badalamenti J.P."/>
            <person name="Herman A."/>
            <person name="Mangelson H."/>
            <person name="Liachko I."/>
            <person name="Sullivan S."/>
            <person name="Sone E.D."/>
            <person name="Koren S."/>
            <person name="Silverstein K.A.T."/>
            <person name="Beckman K.B."/>
            <person name="Gohl D.M."/>
        </authorList>
    </citation>
    <scope>NUCLEOTIDE SEQUENCE</scope>
    <source>
        <strain evidence="2">Duluth1</strain>
        <tissue evidence="2">Whole animal</tissue>
    </source>
</reference>
<keyword evidence="3" id="KW-1185">Reference proteome</keyword>
<accession>A0A9D4QWY9</accession>
<comment type="caution">
    <text evidence="2">The sequence shown here is derived from an EMBL/GenBank/DDBJ whole genome shotgun (WGS) entry which is preliminary data.</text>
</comment>
<proteinExistence type="predicted"/>
<dbReference type="Proteomes" id="UP000828390">
    <property type="component" value="Unassembled WGS sequence"/>
</dbReference>
<feature type="compositionally biased region" description="Basic and acidic residues" evidence="1">
    <location>
        <begin position="45"/>
        <end position="54"/>
    </location>
</feature>
<evidence type="ECO:0000313" key="2">
    <source>
        <dbReference type="EMBL" id="KAH3845762.1"/>
    </source>
</evidence>
<dbReference type="EMBL" id="JAIWYP010000003">
    <property type="protein sequence ID" value="KAH3845762.1"/>
    <property type="molecule type" value="Genomic_DNA"/>
</dbReference>
<name>A0A9D4QWY9_DREPO</name>
<sequence length="64" mass="7270">MNHQLEGVWRQPVKARVSWKPSGRRQSSLPGPQPPSVHGMSEPSTRPDRHDSGRRDKKSSTWPT</sequence>